<dbReference type="InterPro" id="IPR036390">
    <property type="entry name" value="WH_DNA-bd_sf"/>
</dbReference>
<dbReference type="PANTHER" id="PTHR24567:SF74">
    <property type="entry name" value="HTH-TYPE TRANSCRIPTIONAL REGULATOR ARCR"/>
    <property type="match status" value="1"/>
</dbReference>
<dbReference type="Proteomes" id="UP000195442">
    <property type="component" value="Unassembled WGS sequence"/>
</dbReference>
<evidence type="ECO:0000256" key="3">
    <source>
        <dbReference type="ARBA" id="ARBA00023163"/>
    </source>
</evidence>
<dbReference type="InterPro" id="IPR018490">
    <property type="entry name" value="cNMP-bd_dom_sf"/>
</dbReference>
<dbReference type="PROSITE" id="PS00889">
    <property type="entry name" value="CNMP_BINDING_2"/>
    <property type="match status" value="1"/>
</dbReference>
<dbReference type="Pfam" id="PF00027">
    <property type="entry name" value="cNMP_binding"/>
    <property type="match status" value="1"/>
</dbReference>
<dbReference type="Gene3D" id="1.10.10.10">
    <property type="entry name" value="Winged helix-like DNA-binding domain superfamily/Winged helix DNA-binding domain"/>
    <property type="match status" value="1"/>
</dbReference>
<dbReference type="GO" id="GO:0003677">
    <property type="term" value="F:DNA binding"/>
    <property type="evidence" value="ECO:0007669"/>
    <property type="project" value="UniProtKB-KW"/>
</dbReference>
<organism evidence="6 7">
    <name type="scientific">Crenothrix polyspora</name>
    <dbReference type="NCBI Taxonomy" id="360316"/>
    <lineage>
        <taxon>Bacteria</taxon>
        <taxon>Pseudomonadati</taxon>
        <taxon>Pseudomonadota</taxon>
        <taxon>Gammaproteobacteria</taxon>
        <taxon>Methylococcales</taxon>
        <taxon>Crenotrichaceae</taxon>
        <taxon>Crenothrix</taxon>
    </lineage>
</organism>
<reference evidence="7" key="1">
    <citation type="submission" date="2017-02" db="EMBL/GenBank/DDBJ databases">
        <authorList>
            <person name="Daims H."/>
        </authorList>
    </citation>
    <scope>NUCLEOTIDE SEQUENCE [LARGE SCALE GENOMIC DNA]</scope>
</reference>
<keyword evidence="7" id="KW-1185">Reference proteome</keyword>
<dbReference type="AlphaFoldDB" id="A0A1R4HH27"/>
<dbReference type="CDD" id="cd00038">
    <property type="entry name" value="CAP_ED"/>
    <property type="match status" value="1"/>
</dbReference>
<evidence type="ECO:0000313" key="6">
    <source>
        <dbReference type="EMBL" id="SJM95525.1"/>
    </source>
</evidence>
<feature type="domain" description="HTH crp-type" evidence="5">
    <location>
        <begin position="148"/>
        <end position="217"/>
    </location>
</feature>
<dbReference type="SUPFAM" id="SSF51206">
    <property type="entry name" value="cAMP-binding domain-like"/>
    <property type="match status" value="1"/>
</dbReference>
<evidence type="ECO:0000259" key="5">
    <source>
        <dbReference type="PROSITE" id="PS51063"/>
    </source>
</evidence>
<dbReference type="PANTHER" id="PTHR24567">
    <property type="entry name" value="CRP FAMILY TRANSCRIPTIONAL REGULATORY PROTEIN"/>
    <property type="match status" value="1"/>
</dbReference>
<name>A0A1R4HH27_9GAMM</name>
<dbReference type="SMART" id="SM00419">
    <property type="entry name" value="HTH_CRP"/>
    <property type="match status" value="1"/>
</dbReference>
<dbReference type="EMBL" id="FUKJ01000424">
    <property type="protein sequence ID" value="SJM95525.1"/>
    <property type="molecule type" value="Genomic_DNA"/>
</dbReference>
<sequence>MQQEVFAGLKKIPFLAQLPDDALLALAIKAKPAKFPKQTAIITEGEQTSSLYVILSGKVRVFSSDQKSKEVTLLIQEPGSCFGEIALLSDEPRSASVVALEKTLCGVISKSDFSQWLLLHPEVAINLLGVLAEKVRSLTQKVKQLALSNVYERTVKVLNDMAHPQGDIQVIDVRPTQYELATMVGSSREMINKIMQELIKGGYIILDEKSLRIEKKLPASW</sequence>
<evidence type="ECO:0000259" key="4">
    <source>
        <dbReference type="PROSITE" id="PS50042"/>
    </source>
</evidence>
<dbReference type="InterPro" id="IPR036388">
    <property type="entry name" value="WH-like_DNA-bd_sf"/>
</dbReference>
<dbReference type="Gene3D" id="2.60.120.10">
    <property type="entry name" value="Jelly Rolls"/>
    <property type="match status" value="1"/>
</dbReference>
<gene>
    <name evidence="6" type="ORF">CRENPOLYSF2_60008</name>
</gene>
<accession>A0A1R4HH27</accession>
<evidence type="ECO:0000256" key="1">
    <source>
        <dbReference type="ARBA" id="ARBA00023015"/>
    </source>
</evidence>
<dbReference type="Pfam" id="PF13545">
    <property type="entry name" value="HTH_Crp_2"/>
    <property type="match status" value="1"/>
</dbReference>
<dbReference type="SUPFAM" id="SSF46785">
    <property type="entry name" value="Winged helix' DNA-binding domain"/>
    <property type="match status" value="1"/>
</dbReference>
<feature type="domain" description="Cyclic nucleotide-binding" evidence="4">
    <location>
        <begin position="14"/>
        <end position="117"/>
    </location>
</feature>
<dbReference type="InterPro" id="IPR012318">
    <property type="entry name" value="HTH_CRP"/>
</dbReference>
<dbReference type="InterPro" id="IPR000595">
    <property type="entry name" value="cNMP-bd_dom"/>
</dbReference>
<dbReference type="RefSeq" id="WP_087148253.1">
    <property type="nucleotide sequence ID" value="NZ_FUKJ01000424.1"/>
</dbReference>
<keyword evidence="3" id="KW-0804">Transcription</keyword>
<dbReference type="GO" id="GO:0005829">
    <property type="term" value="C:cytosol"/>
    <property type="evidence" value="ECO:0007669"/>
    <property type="project" value="TreeGrafter"/>
</dbReference>
<dbReference type="PROSITE" id="PS51063">
    <property type="entry name" value="HTH_CRP_2"/>
    <property type="match status" value="1"/>
</dbReference>
<dbReference type="GO" id="GO:0003700">
    <property type="term" value="F:DNA-binding transcription factor activity"/>
    <property type="evidence" value="ECO:0007669"/>
    <property type="project" value="TreeGrafter"/>
</dbReference>
<dbReference type="InterPro" id="IPR014710">
    <property type="entry name" value="RmlC-like_jellyroll"/>
</dbReference>
<dbReference type="InterPro" id="IPR050397">
    <property type="entry name" value="Env_Response_Regulators"/>
</dbReference>
<keyword evidence="2" id="KW-0238">DNA-binding</keyword>
<dbReference type="PROSITE" id="PS50042">
    <property type="entry name" value="CNMP_BINDING_3"/>
    <property type="match status" value="1"/>
</dbReference>
<dbReference type="OrthoDB" id="6881322at2"/>
<protein>
    <submittedName>
        <fullName evidence="6">Transcriptional regulator, Crp/Fnr family</fullName>
    </submittedName>
</protein>
<evidence type="ECO:0000313" key="7">
    <source>
        <dbReference type="Proteomes" id="UP000195442"/>
    </source>
</evidence>
<dbReference type="InterPro" id="IPR018488">
    <property type="entry name" value="cNMP-bd_CS"/>
</dbReference>
<dbReference type="SMART" id="SM00100">
    <property type="entry name" value="cNMP"/>
    <property type="match status" value="1"/>
</dbReference>
<keyword evidence="1" id="KW-0805">Transcription regulation</keyword>
<proteinExistence type="predicted"/>
<evidence type="ECO:0000256" key="2">
    <source>
        <dbReference type="ARBA" id="ARBA00023125"/>
    </source>
</evidence>